<dbReference type="AlphaFoldDB" id="A0A0K6GSY4"/>
<dbReference type="Proteomes" id="UP000243535">
    <property type="component" value="Unassembled WGS sequence"/>
</dbReference>
<proteinExistence type="predicted"/>
<protein>
    <submittedName>
        <fullName evidence="1">Uncharacterized protein</fullName>
    </submittedName>
</protein>
<gene>
    <name evidence="1" type="ORF">Ga0061063_0586</name>
</gene>
<dbReference type="OrthoDB" id="8526817at2"/>
<sequence>MNALLLAAMPLVLIDGNVPDIDHWLRIEPAIVAAVECRQALPLHVLDGIAPNAPGSWSLTPARSFTAFGLPVTRIELFIDPDGELGASYTAVIEKRSLEQVRKQLKLAGQRRRIGQLSADQPSAEVQVSCTVAATGQG</sequence>
<evidence type="ECO:0000313" key="1">
    <source>
        <dbReference type="EMBL" id="CUA81742.1"/>
    </source>
</evidence>
<dbReference type="STRING" id="375574.GCA_001418035_00385"/>
<name>A0A0K6GSY4_9NEIS</name>
<reference evidence="2" key="1">
    <citation type="submission" date="2015-08" db="EMBL/GenBank/DDBJ databases">
        <authorList>
            <person name="Varghese N."/>
        </authorList>
    </citation>
    <scope>NUCLEOTIDE SEQUENCE [LARGE SCALE GENOMIC DNA]</scope>
    <source>
        <strain evidence="2">DSM 17901</strain>
    </source>
</reference>
<dbReference type="RefSeq" id="WP_055433230.1">
    <property type="nucleotide sequence ID" value="NZ_CYHA01000001.1"/>
</dbReference>
<keyword evidence="2" id="KW-1185">Reference proteome</keyword>
<organism evidence="1 2">
    <name type="scientific">Gulbenkiania indica</name>
    <dbReference type="NCBI Taxonomy" id="375574"/>
    <lineage>
        <taxon>Bacteria</taxon>
        <taxon>Pseudomonadati</taxon>
        <taxon>Pseudomonadota</taxon>
        <taxon>Betaproteobacteria</taxon>
        <taxon>Neisseriales</taxon>
        <taxon>Chromobacteriaceae</taxon>
        <taxon>Gulbenkiania</taxon>
    </lineage>
</organism>
<evidence type="ECO:0000313" key="2">
    <source>
        <dbReference type="Proteomes" id="UP000243535"/>
    </source>
</evidence>
<accession>A0A0K6GSY4</accession>
<dbReference type="EMBL" id="CYHA01000001">
    <property type="protein sequence ID" value="CUA81742.1"/>
    <property type="molecule type" value="Genomic_DNA"/>
</dbReference>